<comment type="subcellular location">
    <subcellularLocation>
        <location evidence="1">Golgi apparatus membrane</location>
        <topology evidence="1">Multi-pass membrane protein</topology>
    </subcellularLocation>
</comment>
<feature type="transmembrane region" description="Helical" evidence="7">
    <location>
        <begin position="7"/>
        <end position="28"/>
    </location>
</feature>
<dbReference type="InterPro" id="IPR045176">
    <property type="entry name" value="Got1"/>
</dbReference>
<dbReference type="GO" id="GO:0042147">
    <property type="term" value="P:retrograde transport, endosome to Golgi"/>
    <property type="evidence" value="ECO:0007669"/>
    <property type="project" value="InterPro"/>
</dbReference>
<protein>
    <recommendedName>
        <fullName evidence="9">Vesicle transport protein GOT1B</fullName>
    </recommendedName>
</protein>
<reference evidence="8" key="1">
    <citation type="submission" date="2021-01" db="EMBL/GenBank/DDBJ databases">
        <authorList>
            <person name="Corre E."/>
            <person name="Pelletier E."/>
            <person name="Niang G."/>
            <person name="Scheremetjew M."/>
            <person name="Finn R."/>
            <person name="Kale V."/>
            <person name="Holt S."/>
            <person name="Cochrane G."/>
            <person name="Meng A."/>
            <person name="Brown T."/>
            <person name="Cohen L."/>
        </authorList>
    </citation>
    <scope>NUCLEOTIDE SEQUENCE</scope>
    <source>
        <strain evidence="8">CCMP2058</strain>
    </source>
</reference>
<feature type="transmembrane region" description="Helical" evidence="7">
    <location>
        <begin position="64"/>
        <end position="84"/>
    </location>
</feature>
<evidence type="ECO:0000256" key="5">
    <source>
        <dbReference type="ARBA" id="ARBA00023136"/>
    </source>
</evidence>
<dbReference type="GO" id="GO:0006888">
    <property type="term" value="P:endoplasmic reticulum to Golgi vesicle-mediated transport"/>
    <property type="evidence" value="ECO:0007669"/>
    <property type="project" value="InterPro"/>
</dbReference>
<evidence type="ECO:0000256" key="6">
    <source>
        <dbReference type="ARBA" id="ARBA00025799"/>
    </source>
</evidence>
<dbReference type="Pfam" id="PF04178">
    <property type="entry name" value="Got1"/>
    <property type="match status" value="1"/>
</dbReference>
<evidence type="ECO:0000256" key="1">
    <source>
        <dbReference type="ARBA" id="ARBA00004653"/>
    </source>
</evidence>
<dbReference type="PANTHER" id="PTHR21493">
    <property type="entry name" value="CGI-141-RELATED/LIPASE CONTAINING PROTEIN"/>
    <property type="match status" value="1"/>
</dbReference>
<dbReference type="GO" id="GO:0000139">
    <property type="term" value="C:Golgi membrane"/>
    <property type="evidence" value="ECO:0007669"/>
    <property type="project" value="UniProtKB-SubCell"/>
</dbReference>
<evidence type="ECO:0000256" key="4">
    <source>
        <dbReference type="ARBA" id="ARBA00023034"/>
    </source>
</evidence>
<keyword evidence="5 7" id="KW-0472">Membrane</keyword>
<evidence type="ECO:0000256" key="7">
    <source>
        <dbReference type="SAM" id="Phobius"/>
    </source>
</evidence>
<accession>A0A7S0GUZ3</accession>
<proteinExistence type="inferred from homology"/>
<dbReference type="EMBL" id="HBEM01007081">
    <property type="protein sequence ID" value="CAD8438505.1"/>
    <property type="molecule type" value="Transcribed_RNA"/>
</dbReference>
<name>A0A7S0GUZ3_9EUKA</name>
<keyword evidence="2 7" id="KW-0812">Transmembrane</keyword>
<dbReference type="GO" id="GO:0005829">
    <property type="term" value="C:cytosol"/>
    <property type="evidence" value="ECO:0007669"/>
    <property type="project" value="GOC"/>
</dbReference>
<dbReference type="InterPro" id="IPR007305">
    <property type="entry name" value="Vesicle_transpt_Got1/SFT2"/>
</dbReference>
<evidence type="ECO:0008006" key="9">
    <source>
        <dbReference type="Google" id="ProtNLM"/>
    </source>
</evidence>
<dbReference type="PANTHER" id="PTHR21493:SF9">
    <property type="entry name" value="GOLGI TRANSPORT PROTEIN 1-RELATED"/>
    <property type="match status" value="1"/>
</dbReference>
<gene>
    <name evidence="8" type="ORF">LAMO00422_LOCUS4947</name>
</gene>
<evidence type="ECO:0000256" key="2">
    <source>
        <dbReference type="ARBA" id="ARBA00022692"/>
    </source>
</evidence>
<sequence>MFSNDKKIGIGLTVFGVIFLFLGVIFLFDTSLLTLGNVLFVAGIMNIIGFWRTVKFFFGSPEKWWGTVMFMLGFVLVLIRWPVIGMCVELYGIFKLFYRFWEKILHFLYVTPVIGPVLRLPVVERLGRMLSYLTGRRQSTLPE</sequence>
<comment type="similarity">
    <text evidence="6">Belongs to the GOT1 family.</text>
</comment>
<feature type="transmembrane region" description="Helical" evidence="7">
    <location>
        <begin position="104"/>
        <end position="122"/>
    </location>
</feature>
<organism evidence="8">
    <name type="scientific">Amorphochlora amoebiformis</name>
    <dbReference type="NCBI Taxonomy" id="1561963"/>
    <lineage>
        <taxon>Eukaryota</taxon>
        <taxon>Sar</taxon>
        <taxon>Rhizaria</taxon>
        <taxon>Cercozoa</taxon>
        <taxon>Chlorarachniophyceae</taxon>
        <taxon>Amorphochlora</taxon>
    </lineage>
</organism>
<keyword evidence="3 7" id="KW-1133">Transmembrane helix</keyword>
<dbReference type="AlphaFoldDB" id="A0A7S0GUZ3"/>
<evidence type="ECO:0000256" key="3">
    <source>
        <dbReference type="ARBA" id="ARBA00022989"/>
    </source>
</evidence>
<evidence type="ECO:0000313" key="8">
    <source>
        <dbReference type="EMBL" id="CAD8438505.1"/>
    </source>
</evidence>
<feature type="transmembrane region" description="Helical" evidence="7">
    <location>
        <begin position="34"/>
        <end position="52"/>
    </location>
</feature>
<keyword evidence="4" id="KW-0333">Golgi apparatus</keyword>